<dbReference type="GO" id="GO:0005829">
    <property type="term" value="C:cytosol"/>
    <property type="evidence" value="ECO:0007669"/>
    <property type="project" value="TreeGrafter"/>
</dbReference>
<evidence type="ECO:0000256" key="3">
    <source>
        <dbReference type="ARBA" id="ARBA00022898"/>
    </source>
</evidence>
<dbReference type="PANTHER" id="PTHR43094">
    <property type="entry name" value="AMINOTRANSFERASE"/>
    <property type="match status" value="1"/>
</dbReference>
<sequence length="488" mass="53051">LFFPSCPYLGTAYLFLEMVLKSLDGVGFTDASHSAVLHRDLRCQFARIVGGKGHYYVVEGGRKIFDASGGAAVACLGHGDKRVADAMIRQLGGIAYNPSTFFTTSVCEQLCQFLVDSTNGHMSRAFIVSSGSEAMEAAMKLARQYYLEKEPAESQRHLFIAREQSYHGTTLGALSMGGHVARRAKFMPMLIDSVISHVSPCYGYRHKTPGESDKSYVARLAQELEDEFIRVGPEKVCAFVAEPIVGAALGCVPSVSGYFQEMKSVCDRYGALLIMDEVMSGMGRSGTLHTWEGEDVVPDIQTIGKGLGGGYQPIAGVLVSKRVSEALEKGSRQVFGVTRRFVHGHTYQGHPIACAAALEVQQIIRAEGLLGNVRSMGQMLSELLREGLRDVPYVGDIRGKGLFWGIEFVLDRDSKEPWPQEAQVAAGISDLGRTEEYGIVVYPGTGTVDGILGDHIIVAPPYTVTTSDVEYVAETVTRLIKGYFSSLE</sequence>
<keyword evidence="6" id="KW-1185">Reference proteome</keyword>
<dbReference type="Gene3D" id="3.40.640.10">
    <property type="entry name" value="Type I PLP-dependent aspartate aminotransferase-like (Major domain)"/>
    <property type="match status" value="1"/>
</dbReference>
<protein>
    <submittedName>
        <fullName evidence="5">Class iii</fullName>
    </submittedName>
</protein>
<dbReference type="STRING" id="1573173.A0A166ZM90"/>
<evidence type="ECO:0000256" key="2">
    <source>
        <dbReference type="ARBA" id="ARBA00008954"/>
    </source>
</evidence>
<reference evidence="5 6" key="1">
    <citation type="submission" date="2015-06" db="EMBL/GenBank/DDBJ databases">
        <title>Survival trade-offs in plant roots during colonization by closely related pathogenic and mutualistic fungi.</title>
        <authorList>
            <person name="Hacquard S."/>
            <person name="Kracher B."/>
            <person name="Hiruma K."/>
            <person name="Weinman A."/>
            <person name="Muench P."/>
            <person name="Garrido Oter R."/>
            <person name="Ver Loren van Themaat E."/>
            <person name="Dallerey J.-F."/>
            <person name="Damm U."/>
            <person name="Henrissat B."/>
            <person name="Lespinet O."/>
            <person name="Thon M."/>
            <person name="Kemen E."/>
            <person name="McHardy A.C."/>
            <person name="Schulze-Lefert P."/>
            <person name="O'Connell R.J."/>
        </authorList>
    </citation>
    <scope>NUCLEOTIDE SEQUENCE [LARGE SCALE GENOMIC DNA]</scope>
    <source>
        <strain evidence="5 6">MAFF 238704</strain>
    </source>
</reference>
<accession>A0A166ZM90</accession>
<proteinExistence type="inferred from homology"/>
<gene>
    <name evidence="5" type="ORF">CI238_05676</name>
</gene>
<dbReference type="FunFam" id="3.40.640.10:FF:000004">
    <property type="entry name" value="Acetylornithine aminotransferase"/>
    <property type="match status" value="1"/>
</dbReference>
<evidence type="ECO:0000256" key="1">
    <source>
        <dbReference type="ARBA" id="ARBA00001933"/>
    </source>
</evidence>
<dbReference type="AlphaFoldDB" id="A0A166ZM90"/>
<evidence type="ECO:0000313" key="6">
    <source>
        <dbReference type="Proteomes" id="UP000076584"/>
    </source>
</evidence>
<dbReference type="Gene3D" id="3.90.1150.10">
    <property type="entry name" value="Aspartate Aminotransferase, domain 1"/>
    <property type="match status" value="1"/>
</dbReference>
<dbReference type="Proteomes" id="UP000076584">
    <property type="component" value="Unassembled WGS sequence"/>
</dbReference>
<comment type="caution">
    <text evidence="5">The sequence shown here is derived from an EMBL/GenBank/DDBJ whole genome shotgun (WGS) entry which is preliminary data.</text>
</comment>
<dbReference type="InterPro" id="IPR015424">
    <property type="entry name" value="PyrdxlP-dep_Trfase"/>
</dbReference>
<dbReference type="InterPro" id="IPR005814">
    <property type="entry name" value="Aminotrans_3"/>
</dbReference>
<comment type="similarity">
    <text evidence="2 4">Belongs to the class-III pyridoxal-phosphate-dependent aminotransferase family.</text>
</comment>
<dbReference type="NCBIfam" id="NF005685">
    <property type="entry name" value="PRK07483.1"/>
    <property type="match status" value="1"/>
</dbReference>
<comment type="cofactor">
    <cofactor evidence="1">
        <name>pyridoxal 5'-phosphate</name>
        <dbReference type="ChEBI" id="CHEBI:597326"/>
    </cofactor>
</comment>
<evidence type="ECO:0000256" key="4">
    <source>
        <dbReference type="RuleBase" id="RU003560"/>
    </source>
</evidence>
<dbReference type="Pfam" id="PF00202">
    <property type="entry name" value="Aminotran_3"/>
    <property type="match status" value="1"/>
</dbReference>
<organism evidence="5 6">
    <name type="scientific">Colletotrichum incanum</name>
    <name type="common">Soybean anthracnose fungus</name>
    <dbReference type="NCBI Taxonomy" id="1573173"/>
    <lineage>
        <taxon>Eukaryota</taxon>
        <taxon>Fungi</taxon>
        <taxon>Dikarya</taxon>
        <taxon>Ascomycota</taxon>
        <taxon>Pezizomycotina</taxon>
        <taxon>Sordariomycetes</taxon>
        <taxon>Hypocreomycetidae</taxon>
        <taxon>Glomerellales</taxon>
        <taxon>Glomerellaceae</taxon>
        <taxon>Colletotrichum</taxon>
        <taxon>Colletotrichum spaethianum species complex</taxon>
    </lineage>
</organism>
<dbReference type="InterPro" id="IPR015421">
    <property type="entry name" value="PyrdxlP-dep_Trfase_major"/>
</dbReference>
<keyword evidence="3 4" id="KW-0663">Pyridoxal phosphate</keyword>
<name>A0A166ZM90_COLIC</name>
<feature type="non-terminal residue" evidence="5">
    <location>
        <position position="1"/>
    </location>
</feature>
<dbReference type="GO" id="GO:0030170">
    <property type="term" value="F:pyridoxal phosphate binding"/>
    <property type="evidence" value="ECO:0007669"/>
    <property type="project" value="InterPro"/>
</dbReference>
<dbReference type="CDD" id="cd00610">
    <property type="entry name" value="OAT_like"/>
    <property type="match status" value="1"/>
</dbReference>
<dbReference type="PANTHER" id="PTHR43094:SF1">
    <property type="entry name" value="AMINOTRANSFERASE CLASS-III"/>
    <property type="match status" value="1"/>
</dbReference>
<evidence type="ECO:0000313" key="5">
    <source>
        <dbReference type="EMBL" id="KZL79103.1"/>
    </source>
</evidence>
<dbReference type="EMBL" id="LFIW01002152">
    <property type="protein sequence ID" value="KZL79103.1"/>
    <property type="molecule type" value="Genomic_DNA"/>
</dbReference>
<dbReference type="InterPro" id="IPR015422">
    <property type="entry name" value="PyrdxlP-dep_Trfase_small"/>
</dbReference>
<dbReference type="GO" id="GO:0008483">
    <property type="term" value="F:transaminase activity"/>
    <property type="evidence" value="ECO:0007669"/>
    <property type="project" value="InterPro"/>
</dbReference>
<dbReference type="SUPFAM" id="SSF53383">
    <property type="entry name" value="PLP-dependent transferases"/>
    <property type="match status" value="1"/>
</dbReference>